<protein>
    <recommendedName>
        <fullName evidence="11">Glycosyltransferase RgtA/B/C/D-like domain-containing protein</fullName>
    </recommendedName>
</protein>
<feature type="transmembrane region" description="Helical" evidence="8">
    <location>
        <begin position="211"/>
        <end position="230"/>
    </location>
</feature>
<keyword evidence="6 8" id="KW-1133">Transmembrane helix</keyword>
<organism evidence="9 10">
    <name type="scientific">Candidatus Roizmanbacteria bacterium RIFCSPLOWO2_01_FULL_44_13</name>
    <dbReference type="NCBI Taxonomy" id="1802069"/>
    <lineage>
        <taxon>Bacteria</taxon>
        <taxon>Candidatus Roizmaniibacteriota</taxon>
    </lineage>
</organism>
<dbReference type="GO" id="GO:0016763">
    <property type="term" value="F:pentosyltransferase activity"/>
    <property type="evidence" value="ECO:0007669"/>
    <property type="project" value="TreeGrafter"/>
</dbReference>
<comment type="subcellular location">
    <subcellularLocation>
        <location evidence="1">Cell membrane</location>
        <topology evidence="1">Multi-pass membrane protein</topology>
    </subcellularLocation>
</comment>
<dbReference type="GO" id="GO:0010041">
    <property type="term" value="P:response to iron(III) ion"/>
    <property type="evidence" value="ECO:0007669"/>
    <property type="project" value="TreeGrafter"/>
</dbReference>
<feature type="transmembrane region" description="Helical" evidence="8">
    <location>
        <begin position="291"/>
        <end position="307"/>
    </location>
</feature>
<evidence type="ECO:0000256" key="5">
    <source>
        <dbReference type="ARBA" id="ARBA00022692"/>
    </source>
</evidence>
<dbReference type="GO" id="GO:0009103">
    <property type="term" value="P:lipopolysaccharide biosynthetic process"/>
    <property type="evidence" value="ECO:0007669"/>
    <property type="project" value="UniProtKB-ARBA"/>
</dbReference>
<name>A0A1F7JBW0_9BACT</name>
<dbReference type="EMBL" id="MGAT01000006">
    <property type="protein sequence ID" value="OGK53099.1"/>
    <property type="molecule type" value="Genomic_DNA"/>
</dbReference>
<feature type="transmembrane region" description="Helical" evidence="8">
    <location>
        <begin position="337"/>
        <end position="356"/>
    </location>
</feature>
<sequence length="476" mass="56089">MKKHWPVTLFLIFFFLVIAYKIIFQPTPFYDWDESLYVQTGREMIEQKKFLFPVWQGTYWLDKPPLIPLLYGIILKLSFGLPPEITTRLFSLIVSVFVLVFVYNFFNRVLKNNFLSTLTVAVTALTPLFLQRAQTVNLDIFILFGWLGYVLFFENFFASLFFLFIAVMGKSLIGFYPAVMMFVYYLYTYTTGETKKKQFYKRIRQIVFQSLILLSWFAAMMLIFGKQFWVQHIIESHFRRVTSSIEFHFGERIFYITEAIGQMGYFFYLAIVGGIITLVNFFRKKLSFKDLFVSFYLLPWFIFLNLTKTKIFWYFYPAIPQFAYLAVGSLKQINKKPLTLLLSVGLVGILFYQSFIKTNVLAVSYSKPEPYYRLAIDAKRDCRSLNVLINKTTRGSFATLEGLGLLITTTKWWGDHPSMVYYFGKRVDFYYDTNNFNAIFGNPGCFVVDKDDINYLNWFKGAIKKYGDYYLLESNL</sequence>
<feature type="transmembrane region" description="Helical" evidence="8">
    <location>
        <begin position="173"/>
        <end position="190"/>
    </location>
</feature>
<feature type="transmembrane region" description="Helical" evidence="8">
    <location>
        <begin position="7"/>
        <end position="24"/>
    </location>
</feature>
<keyword evidence="3" id="KW-0328">Glycosyltransferase</keyword>
<evidence type="ECO:0000256" key="4">
    <source>
        <dbReference type="ARBA" id="ARBA00022679"/>
    </source>
</evidence>
<evidence type="ECO:0000256" key="8">
    <source>
        <dbReference type="SAM" id="Phobius"/>
    </source>
</evidence>
<reference evidence="9 10" key="1">
    <citation type="journal article" date="2016" name="Nat. Commun.">
        <title>Thousands of microbial genomes shed light on interconnected biogeochemical processes in an aquifer system.</title>
        <authorList>
            <person name="Anantharaman K."/>
            <person name="Brown C.T."/>
            <person name="Hug L.A."/>
            <person name="Sharon I."/>
            <person name="Castelle C.J."/>
            <person name="Probst A.J."/>
            <person name="Thomas B.C."/>
            <person name="Singh A."/>
            <person name="Wilkins M.J."/>
            <person name="Karaoz U."/>
            <person name="Brodie E.L."/>
            <person name="Williams K.H."/>
            <person name="Hubbard S.S."/>
            <person name="Banfield J.F."/>
        </authorList>
    </citation>
    <scope>NUCLEOTIDE SEQUENCE [LARGE SCALE GENOMIC DNA]</scope>
</reference>
<evidence type="ECO:0000313" key="10">
    <source>
        <dbReference type="Proteomes" id="UP000178857"/>
    </source>
</evidence>
<dbReference type="GO" id="GO:0005886">
    <property type="term" value="C:plasma membrane"/>
    <property type="evidence" value="ECO:0007669"/>
    <property type="project" value="UniProtKB-SubCell"/>
</dbReference>
<proteinExistence type="predicted"/>
<comment type="caution">
    <text evidence="9">The sequence shown here is derived from an EMBL/GenBank/DDBJ whole genome shotgun (WGS) entry which is preliminary data.</text>
</comment>
<evidence type="ECO:0000256" key="2">
    <source>
        <dbReference type="ARBA" id="ARBA00022475"/>
    </source>
</evidence>
<dbReference type="PANTHER" id="PTHR33908:SF3">
    <property type="entry name" value="UNDECAPRENYL PHOSPHATE-ALPHA-4-AMINO-4-DEOXY-L-ARABINOSE ARABINOSYL TRANSFERASE"/>
    <property type="match status" value="1"/>
</dbReference>
<evidence type="ECO:0000256" key="7">
    <source>
        <dbReference type="ARBA" id="ARBA00023136"/>
    </source>
</evidence>
<accession>A0A1F7JBW0</accession>
<dbReference type="InterPro" id="IPR050297">
    <property type="entry name" value="LipidA_mod_glycosyltrf_83"/>
</dbReference>
<dbReference type="AlphaFoldDB" id="A0A1F7JBW0"/>
<keyword evidence="4" id="KW-0808">Transferase</keyword>
<dbReference type="PANTHER" id="PTHR33908">
    <property type="entry name" value="MANNOSYLTRANSFERASE YKCB-RELATED"/>
    <property type="match status" value="1"/>
</dbReference>
<feature type="transmembrane region" description="Helical" evidence="8">
    <location>
        <begin position="89"/>
        <end position="106"/>
    </location>
</feature>
<evidence type="ECO:0000256" key="6">
    <source>
        <dbReference type="ARBA" id="ARBA00022989"/>
    </source>
</evidence>
<keyword evidence="5 8" id="KW-0812">Transmembrane</keyword>
<dbReference type="STRING" id="1802069.A2970_00545"/>
<keyword evidence="7 8" id="KW-0472">Membrane</keyword>
<gene>
    <name evidence="9" type="ORF">A2970_00545</name>
</gene>
<evidence type="ECO:0000256" key="3">
    <source>
        <dbReference type="ARBA" id="ARBA00022676"/>
    </source>
</evidence>
<feature type="transmembrane region" description="Helical" evidence="8">
    <location>
        <begin position="142"/>
        <end position="167"/>
    </location>
</feature>
<evidence type="ECO:0000256" key="1">
    <source>
        <dbReference type="ARBA" id="ARBA00004651"/>
    </source>
</evidence>
<keyword evidence="2" id="KW-1003">Cell membrane</keyword>
<feature type="transmembrane region" description="Helical" evidence="8">
    <location>
        <begin position="265"/>
        <end position="282"/>
    </location>
</feature>
<evidence type="ECO:0000313" key="9">
    <source>
        <dbReference type="EMBL" id="OGK53099.1"/>
    </source>
</evidence>
<evidence type="ECO:0008006" key="11">
    <source>
        <dbReference type="Google" id="ProtNLM"/>
    </source>
</evidence>
<dbReference type="Proteomes" id="UP000178857">
    <property type="component" value="Unassembled WGS sequence"/>
</dbReference>